<comment type="caution">
    <text evidence="1">The sequence shown here is derived from an EMBL/GenBank/DDBJ whole genome shotgun (WGS) entry which is preliminary data.</text>
</comment>
<dbReference type="InterPro" id="IPR008969">
    <property type="entry name" value="CarboxyPept-like_regulatory"/>
</dbReference>
<keyword evidence="1" id="KW-0645">Protease</keyword>
<organism evidence="1 2">
    <name type="scientific">Leptospira jelokensis</name>
    <dbReference type="NCBI Taxonomy" id="2484931"/>
    <lineage>
        <taxon>Bacteria</taxon>
        <taxon>Pseudomonadati</taxon>
        <taxon>Spirochaetota</taxon>
        <taxon>Spirochaetia</taxon>
        <taxon>Leptospirales</taxon>
        <taxon>Leptospiraceae</taxon>
        <taxon>Leptospira</taxon>
    </lineage>
</organism>
<reference evidence="1" key="1">
    <citation type="journal article" date="2019" name="PLoS Negl. Trop. Dis.">
        <title>Revisiting the worldwide diversity of Leptospira species in the environment.</title>
        <authorList>
            <person name="Vincent A.T."/>
            <person name="Schiettekatte O."/>
            <person name="Bourhy P."/>
            <person name="Veyrier F.J."/>
            <person name="Picardeau M."/>
        </authorList>
    </citation>
    <scope>NUCLEOTIDE SEQUENCE [LARGE SCALE GENOMIC DNA]</scope>
    <source>
        <strain evidence="1">201702451</strain>
    </source>
</reference>
<sequence length="269" mass="29298">MKQILHTPIILFFSLTLSNCYFNPLVNSLLNPAETEENSLLPGLSLLSISGAPYAISLTGQIRNENGATVNDALLTVTSRSNDLDGLDASATTDAGGRFFIRLATGTTTFAVTQDESPYFTFTLRVNSPTDIQVVDIRDNSFPVEVSSFFPFDPGNQPSFFEMVTSNPYHNEIRVTSPEGFEFYFTEDVFGPEPNQEAQWLSENLTVVPSITFGPVTNSTSSFYVEISNLTNGATYQITLNSSLRSSGSGIPLTPRTITFSCVSQCGSL</sequence>
<protein>
    <submittedName>
        <fullName evidence="1">Carboxypeptidase regulatory-like domain-containing protein</fullName>
    </submittedName>
</protein>
<dbReference type="AlphaFoldDB" id="A0A4Z0ZUU2"/>
<evidence type="ECO:0000313" key="1">
    <source>
        <dbReference type="EMBL" id="TGL56838.1"/>
    </source>
</evidence>
<evidence type="ECO:0000313" key="2">
    <source>
        <dbReference type="Proteomes" id="UP000297567"/>
    </source>
</evidence>
<keyword evidence="1" id="KW-0378">Hydrolase</keyword>
<dbReference type="Gene3D" id="2.60.40.1120">
    <property type="entry name" value="Carboxypeptidase-like, regulatory domain"/>
    <property type="match status" value="1"/>
</dbReference>
<keyword evidence="2" id="KW-1185">Reference proteome</keyword>
<keyword evidence="1" id="KW-0121">Carboxypeptidase</keyword>
<dbReference type="EMBL" id="RQGH01000040">
    <property type="protein sequence ID" value="TGL56838.1"/>
    <property type="molecule type" value="Genomic_DNA"/>
</dbReference>
<name>A0A4Z0ZUU2_9LEPT</name>
<accession>A0A4Z0ZUU2</accession>
<dbReference type="GO" id="GO:0004180">
    <property type="term" value="F:carboxypeptidase activity"/>
    <property type="evidence" value="ECO:0007669"/>
    <property type="project" value="UniProtKB-KW"/>
</dbReference>
<dbReference type="Proteomes" id="UP000297567">
    <property type="component" value="Unassembled WGS sequence"/>
</dbReference>
<dbReference type="RefSeq" id="WP_135645408.1">
    <property type="nucleotide sequence ID" value="NZ_RQGH01000040.1"/>
</dbReference>
<proteinExistence type="predicted"/>
<dbReference type="SUPFAM" id="SSF49464">
    <property type="entry name" value="Carboxypeptidase regulatory domain-like"/>
    <property type="match status" value="1"/>
</dbReference>
<gene>
    <name evidence="1" type="ORF">EHQ62_17955</name>
</gene>